<accession>A0ABD7HM97</accession>
<dbReference type="AlphaFoldDB" id="A0ABD7HM97"/>
<dbReference type="EMBL" id="QXBN01000012">
    <property type="protein sequence ID" value="RIT36835.1"/>
    <property type="molecule type" value="Genomic_DNA"/>
</dbReference>
<organism evidence="1 2">
    <name type="scientific">Mycobacteroides abscessus</name>
    <dbReference type="NCBI Taxonomy" id="36809"/>
    <lineage>
        <taxon>Bacteria</taxon>
        <taxon>Bacillati</taxon>
        <taxon>Actinomycetota</taxon>
        <taxon>Actinomycetes</taxon>
        <taxon>Mycobacteriales</taxon>
        <taxon>Mycobacteriaceae</taxon>
        <taxon>Mycobacteroides</taxon>
    </lineage>
</organism>
<proteinExistence type="predicted"/>
<gene>
    <name evidence="1" type="ORF">D2E76_16415</name>
</gene>
<comment type="caution">
    <text evidence="1">The sequence shown here is derived from an EMBL/GenBank/DDBJ whole genome shotgun (WGS) entry which is preliminary data.</text>
</comment>
<reference evidence="1 2" key="1">
    <citation type="submission" date="2018-08" db="EMBL/GenBank/DDBJ databases">
        <title>Linezolid Resistance in Mycobacterium abscessus: MIC Distribution and Comprehensive Investigation of Resistance Mechanisms.</title>
        <authorList>
            <person name="Ye M."/>
            <person name="Xu L."/>
            <person name="Zou Y."/>
            <person name="Li B."/>
            <person name="Guo Q."/>
            <person name="Zhang Y."/>
            <person name="Zhan M."/>
            <person name="Xu B."/>
            <person name="Yu F."/>
            <person name="Zhang Z."/>
            <person name="Chu H."/>
        </authorList>
    </citation>
    <scope>NUCLEOTIDE SEQUENCE [LARGE SCALE GENOMIC DNA]</scope>
    <source>
        <strain evidence="1 2">G143</strain>
    </source>
</reference>
<dbReference type="Proteomes" id="UP000284557">
    <property type="component" value="Unassembled WGS sequence"/>
</dbReference>
<sequence length="78" mass="8354">MRGVNSTPNPDPNVIAAGDKVAFANQSGELREGYVESVYESGGCEVVVSGWNPYEPRVIWAGADTIVLVSKRTVSTVR</sequence>
<name>A0ABD7HM97_9MYCO</name>
<evidence type="ECO:0000313" key="1">
    <source>
        <dbReference type="EMBL" id="RIT36835.1"/>
    </source>
</evidence>
<evidence type="ECO:0000313" key="2">
    <source>
        <dbReference type="Proteomes" id="UP000284557"/>
    </source>
</evidence>
<protein>
    <submittedName>
        <fullName evidence="1">Uncharacterized protein</fullName>
    </submittedName>
</protein>